<proteinExistence type="predicted"/>
<reference evidence="1 2" key="1">
    <citation type="submission" date="2018-04" db="EMBL/GenBank/DDBJ databases">
        <title>Denitrifier Microvirgula.</title>
        <authorList>
            <person name="Anderson E."/>
            <person name="Jang J."/>
            <person name="Ishii S."/>
        </authorList>
    </citation>
    <scope>NUCLEOTIDE SEQUENCE [LARGE SCALE GENOMIC DNA]</scope>
    <source>
        <strain evidence="1 2">BE2.4</strain>
    </source>
</reference>
<evidence type="ECO:0000313" key="1">
    <source>
        <dbReference type="EMBL" id="AVY93045.1"/>
    </source>
</evidence>
<keyword evidence="2" id="KW-1185">Reference proteome</keyword>
<dbReference type="EMBL" id="CP028519">
    <property type="protein sequence ID" value="AVY93045.1"/>
    <property type="molecule type" value="Genomic_DNA"/>
</dbReference>
<dbReference type="Gene3D" id="3.20.180.10">
    <property type="entry name" value="PNP-oxidase-like"/>
    <property type="match status" value="1"/>
</dbReference>
<sequence length="256" mass="27829">MYLPGRRCACGILSRRRGCLPLGRGRLLLRSTVDLVVVAVFPRRPDVNTGLISAVSLLHCSEQAALASHCLALPGYPYVSAITLAPDEDGVPLTVISTLAEHTRQLQADAHASLLLADATLPADRTLRITLLADAMPCERTPARRQRFLRYQPGAVDYIDFDDFSFWRFVPKRARFVAGFGRMGWFDGAELLRPALPFEAEAIAGLTGQGWHVLGVDSGGCDLRLLDLRRRITFERPPQDVNEVLAAVAAGGAAAA</sequence>
<dbReference type="Gene3D" id="2.30.110.10">
    <property type="entry name" value="Electron Transport, Fmn-binding Protein, Chain A"/>
    <property type="match status" value="1"/>
</dbReference>
<gene>
    <name evidence="1" type="ORF">DAI18_02520</name>
</gene>
<dbReference type="AlphaFoldDB" id="A0A2S0P6S7"/>
<dbReference type="InterPro" id="IPR037119">
    <property type="entry name" value="Haem_oxidase_HugZ-like_sf"/>
</dbReference>
<dbReference type="PANTHER" id="PTHR13343:SF17">
    <property type="entry name" value="CELLULAR REPRESSOR OF E1A-STIMULATED GENES, ISOFORM A"/>
    <property type="match status" value="1"/>
</dbReference>
<dbReference type="STRING" id="1122240.GCA_000620105_03006"/>
<dbReference type="SUPFAM" id="SSF50475">
    <property type="entry name" value="FMN-binding split barrel"/>
    <property type="match status" value="1"/>
</dbReference>
<evidence type="ECO:0000313" key="2">
    <source>
        <dbReference type="Proteomes" id="UP000244173"/>
    </source>
</evidence>
<dbReference type="GO" id="GO:0005737">
    <property type="term" value="C:cytoplasm"/>
    <property type="evidence" value="ECO:0007669"/>
    <property type="project" value="UniProtKB-ARBA"/>
</dbReference>
<organism evidence="1 2">
    <name type="scientific">Microvirgula aerodenitrificans</name>
    <dbReference type="NCBI Taxonomy" id="57480"/>
    <lineage>
        <taxon>Bacteria</taxon>
        <taxon>Pseudomonadati</taxon>
        <taxon>Pseudomonadota</taxon>
        <taxon>Betaproteobacteria</taxon>
        <taxon>Neisseriales</taxon>
        <taxon>Aquaspirillaceae</taxon>
        <taxon>Microvirgula</taxon>
    </lineage>
</organism>
<dbReference type="KEGG" id="maer:DAI18_02520"/>
<dbReference type="InterPro" id="IPR012349">
    <property type="entry name" value="Split_barrel_FMN-bd"/>
</dbReference>
<dbReference type="PANTHER" id="PTHR13343">
    <property type="entry name" value="CREG1 PROTEIN"/>
    <property type="match status" value="1"/>
</dbReference>
<accession>A0A2S0P6S7</accession>
<dbReference type="Proteomes" id="UP000244173">
    <property type="component" value="Chromosome"/>
</dbReference>
<protein>
    <submittedName>
        <fullName evidence="1">Pyridoxamine 5'-phosphate oxidase</fullName>
    </submittedName>
</protein>
<name>A0A2S0P6S7_9NEIS</name>